<dbReference type="GO" id="GO:0003700">
    <property type="term" value="F:DNA-binding transcription factor activity"/>
    <property type="evidence" value="ECO:0007669"/>
    <property type="project" value="TreeGrafter"/>
</dbReference>
<dbReference type="PROSITE" id="PS51197">
    <property type="entry name" value="HTH_RRF2_2"/>
    <property type="match status" value="1"/>
</dbReference>
<evidence type="ECO:0000313" key="2">
    <source>
        <dbReference type="Proteomes" id="UP000094256"/>
    </source>
</evidence>
<dbReference type="STRING" id="1560345.AWL63_09930"/>
<keyword evidence="2" id="KW-1185">Reference proteome</keyword>
<evidence type="ECO:0000313" key="1">
    <source>
        <dbReference type="EMBL" id="AOH84245.1"/>
    </source>
</evidence>
<dbReference type="RefSeq" id="WP_069204810.1">
    <property type="nucleotide sequence ID" value="NZ_CP014168.1"/>
</dbReference>
<dbReference type="PANTHER" id="PTHR33221:SF15">
    <property type="entry name" value="HTH-TYPE TRANSCRIPTIONAL REGULATOR YWGB-RELATED"/>
    <property type="match status" value="1"/>
</dbReference>
<dbReference type="Pfam" id="PF02082">
    <property type="entry name" value="Rrf2"/>
    <property type="match status" value="1"/>
</dbReference>
<name>A0A1B3Z9Z6_9SPHN</name>
<proteinExistence type="predicted"/>
<dbReference type="EMBL" id="CP014168">
    <property type="protein sequence ID" value="AOH84245.1"/>
    <property type="molecule type" value="Genomic_DNA"/>
</dbReference>
<dbReference type="SUPFAM" id="SSF46785">
    <property type="entry name" value="Winged helix' DNA-binding domain"/>
    <property type="match status" value="1"/>
</dbReference>
<reference evidence="1 2" key="1">
    <citation type="submission" date="2016-01" db="EMBL/GenBank/DDBJ databases">
        <title>Complete genome and mega plasmid sequence of Sphingomonas panacis DCY99 elicits systemic resistance in rice to Xanthomonas oryzae.</title>
        <authorList>
            <person name="Kim Y.J."/>
            <person name="Yang D.C."/>
            <person name="Sing P."/>
        </authorList>
    </citation>
    <scope>NUCLEOTIDE SEQUENCE [LARGE SCALE GENOMIC DNA]</scope>
    <source>
        <strain evidence="1 2">DCY99</strain>
    </source>
</reference>
<dbReference type="InterPro" id="IPR000944">
    <property type="entry name" value="Tscrpt_reg_Rrf2"/>
</dbReference>
<sequence>MQLDGRLSRMLHILIHMDRAEGPITSEAAAEMLNTNPVVVRRTMAGLRDAGHVRSVKGHGGGWTLASPLDAITMLDIYRAVGEPRIFAIGLTDPEPQCLVEQAVNASITSALRDAEALLIARLAEVTLAQIARDFDTRFASTEIAWDQIDARALALKSS</sequence>
<dbReference type="KEGG" id="span:AWL63_09930"/>
<dbReference type="PANTHER" id="PTHR33221">
    <property type="entry name" value="WINGED HELIX-TURN-HELIX TRANSCRIPTIONAL REGULATOR, RRF2 FAMILY"/>
    <property type="match status" value="1"/>
</dbReference>
<dbReference type="Gene3D" id="1.10.10.10">
    <property type="entry name" value="Winged helix-like DNA-binding domain superfamily/Winged helix DNA-binding domain"/>
    <property type="match status" value="1"/>
</dbReference>
<protein>
    <submittedName>
        <fullName evidence="1">Rrf2 family transcriptional regulator</fullName>
    </submittedName>
</protein>
<dbReference type="OrthoDB" id="9800506at2"/>
<dbReference type="Proteomes" id="UP000094256">
    <property type="component" value="Chromosome"/>
</dbReference>
<dbReference type="GO" id="GO:0005829">
    <property type="term" value="C:cytosol"/>
    <property type="evidence" value="ECO:0007669"/>
    <property type="project" value="TreeGrafter"/>
</dbReference>
<dbReference type="InterPro" id="IPR036390">
    <property type="entry name" value="WH_DNA-bd_sf"/>
</dbReference>
<gene>
    <name evidence="1" type="ORF">AWL63_09930</name>
</gene>
<accession>A0A1B3Z9Z6</accession>
<organism evidence="1 2">
    <name type="scientific">Sphingomonas panacis</name>
    <dbReference type="NCBI Taxonomy" id="1560345"/>
    <lineage>
        <taxon>Bacteria</taxon>
        <taxon>Pseudomonadati</taxon>
        <taxon>Pseudomonadota</taxon>
        <taxon>Alphaproteobacteria</taxon>
        <taxon>Sphingomonadales</taxon>
        <taxon>Sphingomonadaceae</taxon>
        <taxon>Sphingomonas</taxon>
    </lineage>
</organism>
<dbReference type="AlphaFoldDB" id="A0A1B3Z9Z6"/>
<dbReference type="InterPro" id="IPR036388">
    <property type="entry name" value="WH-like_DNA-bd_sf"/>
</dbReference>